<dbReference type="NCBIfam" id="TIGR00689">
    <property type="entry name" value="rpiB_lacA_lacB"/>
    <property type="match status" value="1"/>
</dbReference>
<dbReference type="SUPFAM" id="SSF89623">
    <property type="entry name" value="Ribose/Galactose isomerase RpiB/AlsB"/>
    <property type="match status" value="1"/>
</dbReference>
<dbReference type="GO" id="GO:0004751">
    <property type="term" value="F:ribose-5-phosphate isomerase activity"/>
    <property type="evidence" value="ECO:0007669"/>
    <property type="project" value="UniProtKB-EC"/>
</dbReference>
<dbReference type="Gene3D" id="3.40.1400.10">
    <property type="entry name" value="Sugar-phosphate isomerase, RpiB/LacA/LacB"/>
    <property type="match status" value="1"/>
</dbReference>
<comment type="similarity">
    <text evidence="1">Belongs to the LacAB/RpiB family.</text>
</comment>
<dbReference type="RefSeq" id="WP_257913098.1">
    <property type="nucleotide sequence ID" value="NZ_JANPWE010000003.1"/>
</dbReference>
<evidence type="ECO:0000313" key="4">
    <source>
        <dbReference type="Proteomes" id="UP001524944"/>
    </source>
</evidence>
<keyword evidence="4" id="KW-1185">Reference proteome</keyword>
<keyword evidence="2 3" id="KW-0413">Isomerase</keyword>
<dbReference type="PANTHER" id="PTHR43732">
    <property type="entry name" value="RIBOSE 5-PHOSPHATE ISOMERASE-RELATED"/>
    <property type="match status" value="1"/>
</dbReference>
<evidence type="ECO:0000256" key="2">
    <source>
        <dbReference type="ARBA" id="ARBA00023235"/>
    </source>
</evidence>
<dbReference type="NCBIfam" id="NF004051">
    <property type="entry name" value="PRK05571.1"/>
    <property type="match status" value="1"/>
</dbReference>
<evidence type="ECO:0000313" key="3">
    <source>
        <dbReference type="EMBL" id="MCR6545437.1"/>
    </source>
</evidence>
<dbReference type="EMBL" id="JANPWE010000003">
    <property type="protein sequence ID" value="MCR6545437.1"/>
    <property type="molecule type" value="Genomic_DNA"/>
</dbReference>
<reference evidence="3 4" key="1">
    <citation type="submission" date="2022-08" db="EMBL/GenBank/DDBJ databases">
        <title>Proteogenomics of the novel Dehalobacterium formicoaceticum strain EZ94 highlights a key role of methyltransferases during anaerobic dichloromethane degradation.</title>
        <authorList>
            <person name="Wasmund K."/>
        </authorList>
    </citation>
    <scope>NUCLEOTIDE SEQUENCE [LARGE SCALE GENOMIC DNA]</scope>
    <source>
        <strain evidence="3 4">EZ94</strain>
    </source>
</reference>
<sequence length="161" mass="17708">MKIALGSDHGGVRLKNCVKEYLQQENIEFKDFGTFSEDSIDYPDIAREAAEAVADRLFDRGILICGTGIGVGIAANKVPGIRAALCHDTFSARASREHNNANILTMGERVIGRGLALEIVKAWLAAEFTGGRHNCRIEKISEIEKKYSLNRGDDSRSLKNE</sequence>
<dbReference type="InterPro" id="IPR004785">
    <property type="entry name" value="RpiB"/>
</dbReference>
<dbReference type="InterPro" id="IPR051812">
    <property type="entry name" value="SPI_LacAB/RpiB"/>
</dbReference>
<evidence type="ECO:0000256" key="1">
    <source>
        <dbReference type="ARBA" id="ARBA00008754"/>
    </source>
</evidence>
<dbReference type="Pfam" id="PF02502">
    <property type="entry name" value="LacAB_rpiB"/>
    <property type="match status" value="1"/>
</dbReference>
<name>A0ABT1Y3I9_9FIRM</name>
<dbReference type="InterPro" id="IPR003500">
    <property type="entry name" value="RpiB_LacA_LacB"/>
</dbReference>
<gene>
    <name evidence="3" type="primary">rpiB</name>
    <name evidence="3" type="ORF">NVS47_07890</name>
</gene>
<dbReference type="EC" id="5.3.1.6" evidence="3"/>
<dbReference type="NCBIfam" id="TIGR01120">
    <property type="entry name" value="rpiB"/>
    <property type="match status" value="1"/>
</dbReference>
<dbReference type="PIRSF" id="PIRSF005384">
    <property type="entry name" value="RpiB_LacA_B"/>
    <property type="match status" value="1"/>
</dbReference>
<dbReference type="PANTHER" id="PTHR43732:SF1">
    <property type="entry name" value="RIBOSE 5-PHOSPHATE ISOMERASE"/>
    <property type="match status" value="1"/>
</dbReference>
<dbReference type="InterPro" id="IPR036569">
    <property type="entry name" value="RpiB_LacA_LacB_sf"/>
</dbReference>
<comment type="caution">
    <text evidence="3">The sequence shown here is derived from an EMBL/GenBank/DDBJ whole genome shotgun (WGS) entry which is preliminary data.</text>
</comment>
<protein>
    <submittedName>
        <fullName evidence="3">Ribose 5-phosphate isomerase B</fullName>
        <ecNumber evidence="3">5.3.1.6</ecNumber>
    </submittedName>
</protein>
<accession>A0ABT1Y3I9</accession>
<proteinExistence type="inferred from homology"/>
<dbReference type="Proteomes" id="UP001524944">
    <property type="component" value="Unassembled WGS sequence"/>
</dbReference>
<organism evidence="3 4">
    <name type="scientific">Dehalobacterium formicoaceticum</name>
    <dbReference type="NCBI Taxonomy" id="51515"/>
    <lineage>
        <taxon>Bacteria</taxon>
        <taxon>Bacillati</taxon>
        <taxon>Bacillota</taxon>
        <taxon>Clostridia</taxon>
        <taxon>Eubacteriales</taxon>
        <taxon>Peptococcaceae</taxon>
        <taxon>Dehalobacterium</taxon>
    </lineage>
</organism>